<evidence type="ECO:0000313" key="3">
    <source>
        <dbReference type="EMBL" id="GGN00732.1"/>
    </source>
</evidence>
<sequence>MDPGHRRTRVGSLRGSFGTEPYQAAHDIVALRKSSAGHRTNRPDTSPADAVNDNGGGLDWATTCGDNTASWPRDPARYQRDARREKSRLPFYGDFAANITPCAFWPRGAEPATHVDNSVGALVVQNQWDPQTPLSSGRAMHRALHGSRLVYVRGGRGHAVYALPGAPACVTRTVNAYLTGGRLPRTDVTCDS</sequence>
<comment type="caution">
    <text evidence="3">The sequence shown here is derived from an EMBL/GenBank/DDBJ whole genome shotgun (WGS) entry which is preliminary data.</text>
</comment>
<proteinExistence type="predicted"/>
<evidence type="ECO:0000259" key="2">
    <source>
        <dbReference type="Pfam" id="PF08386"/>
    </source>
</evidence>
<dbReference type="AlphaFoldDB" id="A0A918CQD1"/>
<dbReference type="SUPFAM" id="SSF53474">
    <property type="entry name" value="alpha/beta-Hydrolases"/>
    <property type="match status" value="1"/>
</dbReference>
<accession>A0A918CQD1</accession>
<dbReference type="InterPro" id="IPR013595">
    <property type="entry name" value="Pept_S33_TAP-like_C"/>
</dbReference>
<keyword evidence="4" id="KW-1185">Reference proteome</keyword>
<evidence type="ECO:0000313" key="4">
    <source>
        <dbReference type="Proteomes" id="UP000653411"/>
    </source>
</evidence>
<dbReference type="Pfam" id="PF08386">
    <property type="entry name" value="Abhydrolase_4"/>
    <property type="match status" value="1"/>
</dbReference>
<reference evidence="3" key="2">
    <citation type="submission" date="2020-09" db="EMBL/GenBank/DDBJ databases">
        <authorList>
            <person name="Sun Q."/>
            <person name="Zhou Y."/>
        </authorList>
    </citation>
    <scope>NUCLEOTIDE SEQUENCE</scope>
    <source>
        <strain evidence="3">CGMCC 4.7110</strain>
    </source>
</reference>
<name>A0A918CQD1_9ACTN</name>
<reference evidence="3" key="1">
    <citation type="journal article" date="2014" name="Int. J. Syst. Evol. Microbiol.">
        <title>Complete genome sequence of Corynebacterium casei LMG S-19264T (=DSM 44701T), isolated from a smear-ripened cheese.</title>
        <authorList>
            <consortium name="US DOE Joint Genome Institute (JGI-PGF)"/>
            <person name="Walter F."/>
            <person name="Albersmeier A."/>
            <person name="Kalinowski J."/>
            <person name="Ruckert C."/>
        </authorList>
    </citation>
    <scope>NUCLEOTIDE SEQUENCE</scope>
    <source>
        <strain evidence="3">CGMCC 4.7110</strain>
    </source>
</reference>
<feature type="region of interest" description="Disordered" evidence="1">
    <location>
        <begin position="34"/>
        <end position="79"/>
    </location>
</feature>
<dbReference type="InterPro" id="IPR029058">
    <property type="entry name" value="AB_hydrolase_fold"/>
</dbReference>
<dbReference type="Proteomes" id="UP000653411">
    <property type="component" value="Unassembled WGS sequence"/>
</dbReference>
<dbReference type="Gene3D" id="3.40.50.1820">
    <property type="entry name" value="alpha/beta hydrolase"/>
    <property type="match status" value="1"/>
</dbReference>
<feature type="domain" description="Peptidase S33 tripeptidyl aminopeptidase-like C-terminal" evidence="2">
    <location>
        <begin position="90"/>
        <end position="190"/>
    </location>
</feature>
<evidence type="ECO:0000256" key="1">
    <source>
        <dbReference type="SAM" id="MobiDB-lite"/>
    </source>
</evidence>
<gene>
    <name evidence="3" type="ORF">GCM10011578_022490</name>
</gene>
<dbReference type="EMBL" id="BMML01000004">
    <property type="protein sequence ID" value="GGN00732.1"/>
    <property type="molecule type" value="Genomic_DNA"/>
</dbReference>
<organism evidence="3 4">
    <name type="scientific">Streptomyces fuscichromogenes</name>
    <dbReference type="NCBI Taxonomy" id="1324013"/>
    <lineage>
        <taxon>Bacteria</taxon>
        <taxon>Bacillati</taxon>
        <taxon>Actinomycetota</taxon>
        <taxon>Actinomycetes</taxon>
        <taxon>Kitasatosporales</taxon>
        <taxon>Streptomycetaceae</taxon>
        <taxon>Streptomyces</taxon>
    </lineage>
</organism>
<protein>
    <recommendedName>
        <fullName evidence="2">Peptidase S33 tripeptidyl aminopeptidase-like C-terminal domain-containing protein</fullName>
    </recommendedName>
</protein>